<name>A0A2I0XCJ8_9ASPA</name>
<keyword evidence="2" id="KW-1185">Reference proteome</keyword>
<gene>
    <name evidence="1" type="ORF">MA16_Dca003364</name>
</gene>
<dbReference type="InterPro" id="IPR043502">
    <property type="entry name" value="DNA/RNA_pol_sf"/>
</dbReference>
<organism evidence="1 2">
    <name type="scientific">Dendrobium catenatum</name>
    <dbReference type="NCBI Taxonomy" id="906689"/>
    <lineage>
        <taxon>Eukaryota</taxon>
        <taxon>Viridiplantae</taxon>
        <taxon>Streptophyta</taxon>
        <taxon>Embryophyta</taxon>
        <taxon>Tracheophyta</taxon>
        <taxon>Spermatophyta</taxon>
        <taxon>Magnoliopsida</taxon>
        <taxon>Liliopsida</taxon>
        <taxon>Asparagales</taxon>
        <taxon>Orchidaceae</taxon>
        <taxon>Epidendroideae</taxon>
        <taxon>Malaxideae</taxon>
        <taxon>Dendrobiinae</taxon>
        <taxon>Dendrobium</taxon>
    </lineage>
</organism>
<reference evidence="1 2" key="1">
    <citation type="journal article" date="2016" name="Sci. Rep.">
        <title>The Dendrobium catenatum Lindl. genome sequence provides insights into polysaccharide synthase, floral development and adaptive evolution.</title>
        <authorList>
            <person name="Zhang G.Q."/>
            <person name="Xu Q."/>
            <person name="Bian C."/>
            <person name="Tsai W.C."/>
            <person name="Yeh C.M."/>
            <person name="Liu K.W."/>
            <person name="Yoshida K."/>
            <person name="Zhang L.S."/>
            <person name="Chang S.B."/>
            <person name="Chen F."/>
            <person name="Shi Y."/>
            <person name="Su Y.Y."/>
            <person name="Zhang Y.Q."/>
            <person name="Chen L.J."/>
            <person name="Yin Y."/>
            <person name="Lin M."/>
            <person name="Huang H."/>
            <person name="Deng H."/>
            <person name="Wang Z.W."/>
            <person name="Zhu S.L."/>
            <person name="Zhao X."/>
            <person name="Deng C."/>
            <person name="Niu S.C."/>
            <person name="Huang J."/>
            <person name="Wang M."/>
            <person name="Liu G.H."/>
            <person name="Yang H.J."/>
            <person name="Xiao X.J."/>
            <person name="Hsiao Y.Y."/>
            <person name="Wu W.L."/>
            <person name="Chen Y.Y."/>
            <person name="Mitsuda N."/>
            <person name="Ohme-Takagi M."/>
            <person name="Luo Y.B."/>
            <person name="Van de Peer Y."/>
            <person name="Liu Z.J."/>
        </authorList>
    </citation>
    <scope>NUCLEOTIDE SEQUENCE [LARGE SCALE GENOMIC DNA]</scope>
    <source>
        <tissue evidence="1">The whole plant</tissue>
    </source>
</reference>
<evidence type="ECO:0000313" key="2">
    <source>
        <dbReference type="Proteomes" id="UP000233837"/>
    </source>
</evidence>
<dbReference type="SUPFAM" id="SSF56672">
    <property type="entry name" value="DNA/RNA polymerases"/>
    <property type="match status" value="1"/>
</dbReference>
<dbReference type="EMBL" id="KZ501977">
    <property type="protein sequence ID" value="PKU85623.1"/>
    <property type="molecule type" value="Genomic_DNA"/>
</dbReference>
<sequence length="56" mass="6734">MQKWPKPRNIRELRGFLGLTSYYMKFVRGYSTIAWSLTEQLKKDNFFVRRGSNLGF</sequence>
<dbReference type="Gene3D" id="3.30.70.270">
    <property type="match status" value="1"/>
</dbReference>
<protein>
    <submittedName>
        <fullName evidence="1">Putative mitochondrial protein</fullName>
    </submittedName>
</protein>
<accession>A0A2I0XCJ8</accession>
<dbReference type="InterPro" id="IPR043128">
    <property type="entry name" value="Rev_trsase/Diguanyl_cyclase"/>
</dbReference>
<dbReference type="AlphaFoldDB" id="A0A2I0XCJ8"/>
<dbReference type="Proteomes" id="UP000233837">
    <property type="component" value="Unassembled WGS sequence"/>
</dbReference>
<reference evidence="1 2" key="2">
    <citation type="journal article" date="2017" name="Nature">
        <title>The Apostasia genome and the evolution of orchids.</title>
        <authorList>
            <person name="Zhang G.Q."/>
            <person name="Liu K.W."/>
            <person name="Li Z."/>
            <person name="Lohaus R."/>
            <person name="Hsiao Y.Y."/>
            <person name="Niu S.C."/>
            <person name="Wang J.Y."/>
            <person name="Lin Y.C."/>
            <person name="Xu Q."/>
            <person name="Chen L.J."/>
            <person name="Yoshida K."/>
            <person name="Fujiwara S."/>
            <person name="Wang Z.W."/>
            <person name="Zhang Y.Q."/>
            <person name="Mitsuda N."/>
            <person name="Wang M."/>
            <person name="Liu G.H."/>
            <person name="Pecoraro L."/>
            <person name="Huang H.X."/>
            <person name="Xiao X.J."/>
            <person name="Lin M."/>
            <person name="Wu X.Y."/>
            <person name="Wu W.L."/>
            <person name="Chen Y.Y."/>
            <person name="Chang S.B."/>
            <person name="Sakamoto S."/>
            <person name="Ohme-Takagi M."/>
            <person name="Yagi M."/>
            <person name="Zeng S.J."/>
            <person name="Shen C.Y."/>
            <person name="Yeh C.M."/>
            <person name="Luo Y.B."/>
            <person name="Tsai W.C."/>
            <person name="Van de Peer Y."/>
            <person name="Liu Z.J."/>
        </authorList>
    </citation>
    <scope>NUCLEOTIDE SEQUENCE [LARGE SCALE GENOMIC DNA]</scope>
    <source>
        <tissue evidence="1">The whole plant</tissue>
    </source>
</reference>
<evidence type="ECO:0000313" key="1">
    <source>
        <dbReference type="EMBL" id="PKU85623.1"/>
    </source>
</evidence>
<proteinExistence type="predicted"/>